<evidence type="ECO:0000313" key="2">
    <source>
        <dbReference type="EMBL" id="VTZ80106.1"/>
    </source>
</evidence>
<dbReference type="GeneID" id="34860037"/>
<gene>
    <name evidence="2" type="ORF">PY17X_1230800</name>
    <name evidence="1" type="ORF">PYYM_1230000</name>
</gene>
<dbReference type="VEuPathDB" id="PlasmoDB:PY17X_1230800"/>
<evidence type="ECO:0000313" key="4">
    <source>
        <dbReference type="Proteomes" id="UP000072904"/>
    </source>
</evidence>
<evidence type="ECO:0000313" key="3">
    <source>
        <dbReference type="Proteomes" id="UP000072874"/>
    </source>
</evidence>
<reference evidence="3 4" key="1">
    <citation type="journal article" date="2014" name="BMC Biol.">
        <title>A comprehensive evaluation of rodent malaria parasite genomes and gene expression.</title>
        <authorList>
            <person name="Otto T.D."/>
            <person name="Bohme U."/>
            <person name="Jackson A.P."/>
            <person name="Hunt M."/>
            <person name="Franke-Fayard B."/>
            <person name="Hoeijmakers W.A."/>
            <person name="Religa A.A."/>
            <person name="Robertson L."/>
            <person name="Sanders M."/>
            <person name="Ogun S.A."/>
            <person name="Cunningham D."/>
            <person name="Erhart A."/>
            <person name="Billker O."/>
            <person name="Khan S.M."/>
            <person name="Stunnenberg H.G."/>
            <person name="Langhorne J."/>
            <person name="Holder A.A."/>
            <person name="Waters A.P."/>
            <person name="Newbold C.I."/>
            <person name="Pain A."/>
            <person name="Berriman M."/>
            <person name="Janse C.J."/>
        </authorList>
    </citation>
    <scope>NUCLEOTIDE SEQUENCE [LARGE SCALE GENOMIC DNA]</scope>
    <source>
        <strain evidence="2 3">17X</strain>
        <strain evidence="1 4">YM</strain>
    </source>
</reference>
<dbReference type="AlphaFoldDB" id="A0A078K7K2"/>
<dbReference type="VEuPathDB" id="PlasmoDB:Py17XNL_001205163"/>
<proteinExistence type="predicted"/>
<dbReference type="VEuPathDB" id="PlasmoDB:PYYM_1230000"/>
<dbReference type="EMBL" id="LK934640">
    <property type="protein sequence ID" value="CDU19471.1"/>
    <property type="molecule type" value="Genomic_DNA"/>
</dbReference>
<accession>A0A078K7K2</accession>
<dbReference type="EMBL" id="LM993666">
    <property type="protein sequence ID" value="VTZ80106.1"/>
    <property type="molecule type" value="Genomic_DNA"/>
</dbReference>
<dbReference type="OrthoDB" id="371729at2759"/>
<reference evidence="2" key="3">
    <citation type="submission" date="2014-05" db="EMBL/GenBank/DDBJ databases">
        <authorList>
            <person name="Aslett M.A."/>
            <person name="De Silva N."/>
        </authorList>
    </citation>
    <scope>NUCLEOTIDE SEQUENCE</scope>
    <source>
        <strain evidence="2">17X</strain>
    </source>
</reference>
<dbReference type="KEGG" id="pyo:PY17X_1230800"/>
<name>A0A078K7K2_PLAYE</name>
<evidence type="ECO:0000313" key="1">
    <source>
        <dbReference type="EMBL" id="CDU19471.1"/>
    </source>
</evidence>
<dbReference type="Proteomes" id="UP000072874">
    <property type="component" value="Chromosome 12"/>
</dbReference>
<sequence>MALKQDYKNSIIEKMFTLNKISNSQYYENIINEKKKSEKLININNIKNDLLNQDLSLDICQKKKDYYLNTKSTNNIQNYFYFYDYRKCIYNLDGKIYMDKNPIQILNNNKERDSRLNEPIPIHNYNSFIYAYNI</sequence>
<reference evidence="1" key="2">
    <citation type="submission" date="2014-05" db="EMBL/GenBank/DDBJ databases">
        <authorList>
            <person name="Aslett A.Martin."/>
            <person name="De Silva Nishadi"/>
        </authorList>
    </citation>
    <scope>NUCLEOTIDE SEQUENCE</scope>
    <source>
        <strain evidence="1">YM</strain>
    </source>
</reference>
<dbReference type="Proteomes" id="UP000072904">
    <property type="component" value="Chromosome 12"/>
</dbReference>
<protein>
    <submittedName>
        <fullName evidence="2">Uncharacterized protein</fullName>
    </submittedName>
</protein>
<dbReference type="OMA" id="IFFPKRT"/>
<reference evidence="2" key="4">
    <citation type="submission" date="2019-05" db="EMBL/GenBank/DDBJ databases">
        <authorList>
            <consortium name="Pathogen Informatics"/>
        </authorList>
    </citation>
    <scope>NUCLEOTIDE SEQUENCE</scope>
    <source>
        <strain evidence="2">17X</strain>
    </source>
</reference>
<dbReference type="RefSeq" id="XP_022812670.1">
    <property type="nucleotide sequence ID" value="XM_022956826.1"/>
</dbReference>
<organism evidence="2 3">
    <name type="scientific">Plasmodium yoelii</name>
    <dbReference type="NCBI Taxonomy" id="5861"/>
    <lineage>
        <taxon>Eukaryota</taxon>
        <taxon>Sar</taxon>
        <taxon>Alveolata</taxon>
        <taxon>Apicomplexa</taxon>
        <taxon>Aconoidasida</taxon>
        <taxon>Haemosporida</taxon>
        <taxon>Plasmodiidae</taxon>
        <taxon>Plasmodium</taxon>
        <taxon>Plasmodium (Vinckeia)</taxon>
    </lineage>
</organism>